<protein>
    <submittedName>
        <fullName evidence="1">Uncharacterized protein</fullName>
    </submittedName>
</protein>
<comment type="caution">
    <text evidence="1">The sequence shown here is derived from an EMBL/GenBank/DDBJ whole genome shotgun (WGS) entry which is preliminary data.</text>
</comment>
<keyword evidence="2" id="KW-1185">Reference proteome</keyword>
<proteinExistence type="predicted"/>
<dbReference type="AlphaFoldDB" id="A0A370DI05"/>
<organism evidence="1 2">
    <name type="scientific">endosymbiont of Galathealinum brachiosum</name>
    <dbReference type="NCBI Taxonomy" id="2200906"/>
    <lineage>
        <taxon>Bacteria</taxon>
        <taxon>Pseudomonadati</taxon>
        <taxon>Pseudomonadota</taxon>
        <taxon>Gammaproteobacteria</taxon>
        <taxon>sulfur-oxidizing symbionts</taxon>
    </lineage>
</organism>
<name>A0A370DI05_9GAMM</name>
<dbReference type="SUPFAM" id="SSF48695">
    <property type="entry name" value="Multiheme cytochromes"/>
    <property type="match status" value="1"/>
</dbReference>
<dbReference type="InterPro" id="IPR036280">
    <property type="entry name" value="Multihaem_cyt_sf"/>
</dbReference>
<dbReference type="EMBL" id="QFXC01000008">
    <property type="protein sequence ID" value="RDH83796.1"/>
    <property type="molecule type" value="Genomic_DNA"/>
</dbReference>
<evidence type="ECO:0000313" key="2">
    <source>
        <dbReference type="Proteomes" id="UP000254266"/>
    </source>
</evidence>
<gene>
    <name evidence="1" type="ORF">DIZ80_06565</name>
</gene>
<sequence length="238" mass="28233">MRPLIYSVILYSFFLSVNAQPLYLKQFNNSKVDDKKIEEAHKQIKEHSEIEVKDNLFVQSFHKQNSKIETDKHSFCISCHQQKPHKLNKRKRSFLNMHSDYISCETCHFVPKNTLLTYEWFNFNNDSNKVSANRIVPLFNNKPVILLDNHELALKIKKEWKNKPSFEKAGLKYRLHTPLSKKGPDCMGCHNNKDQLIDLVPLGFKEKEIKKLQQHSIPRFFSRFTKDDQRLRMTDLLQ</sequence>
<evidence type="ECO:0000313" key="1">
    <source>
        <dbReference type="EMBL" id="RDH83796.1"/>
    </source>
</evidence>
<dbReference type="Proteomes" id="UP000254266">
    <property type="component" value="Unassembled WGS sequence"/>
</dbReference>
<accession>A0A370DI05</accession>
<reference evidence="1 2" key="1">
    <citation type="journal article" date="2018" name="ISME J.">
        <title>Endosymbiont genomes yield clues of tubeworm success.</title>
        <authorList>
            <person name="Li Y."/>
            <person name="Liles M.R."/>
            <person name="Halanych K.M."/>
        </authorList>
    </citation>
    <scope>NUCLEOTIDE SEQUENCE [LARGE SCALE GENOMIC DNA]</scope>
    <source>
        <strain evidence="1">A1464</strain>
    </source>
</reference>